<feature type="binding site" evidence="7">
    <location>
        <position position="347"/>
    </location>
    <ligand>
        <name>phosphoenolpyruvate</name>
        <dbReference type="ChEBI" id="CHEBI:58702"/>
    </ligand>
</feature>
<feature type="binding site" evidence="7">
    <location>
        <position position="13"/>
    </location>
    <ligand>
        <name>3-phosphoshikimate</name>
        <dbReference type="ChEBI" id="CHEBI:145989"/>
    </ligand>
</feature>
<gene>
    <name evidence="7 9" type="primary">aroA</name>
    <name evidence="9" type="ORF">WI372_09330</name>
</gene>
<dbReference type="CDD" id="cd01556">
    <property type="entry name" value="EPSP_synthase"/>
    <property type="match status" value="1"/>
</dbReference>
<dbReference type="RefSeq" id="WP_405277292.1">
    <property type="nucleotide sequence ID" value="NZ_JBBHLK010000003.1"/>
</dbReference>
<protein>
    <recommendedName>
        <fullName evidence="7">3-phosphoshikimate 1-carboxyvinyltransferase</fullName>
        <ecNumber evidence="7">2.5.1.19</ecNumber>
    </recommendedName>
    <alternativeName>
        <fullName evidence="7">5-enolpyruvylshikimate-3-phosphate synthase</fullName>
        <shortName evidence="7">EPSP synthase</shortName>
        <shortName evidence="7">EPSPS</shortName>
    </alternativeName>
</protein>
<comment type="function">
    <text evidence="7">Catalyzes the transfer of the enolpyruvyl moiety of phosphoenolpyruvate (PEP) to the 5-hydroxyl of shikimate-3-phosphate (S3P) to produce enolpyruvyl shikimate-3-phosphate and inorganic phosphate.</text>
</comment>
<dbReference type="Pfam" id="PF00275">
    <property type="entry name" value="EPSP_synthase"/>
    <property type="match status" value="1"/>
</dbReference>
<dbReference type="GO" id="GO:0003866">
    <property type="term" value="F:3-phosphoshikimate 1-carboxyvinyltransferase activity"/>
    <property type="evidence" value="ECO:0007669"/>
    <property type="project" value="UniProtKB-EC"/>
</dbReference>
<comment type="pathway">
    <text evidence="1 7">Metabolic intermediate biosynthesis; chorismate biosynthesis; chorismate from D-erythrose 4-phosphate and phosphoenolpyruvate: step 6/7.</text>
</comment>
<feature type="binding site" evidence="7">
    <location>
        <position position="88"/>
    </location>
    <ligand>
        <name>phosphoenolpyruvate</name>
        <dbReference type="ChEBI" id="CHEBI:58702"/>
    </ligand>
</feature>
<evidence type="ECO:0000259" key="8">
    <source>
        <dbReference type="Pfam" id="PF00275"/>
    </source>
</evidence>
<evidence type="ECO:0000256" key="1">
    <source>
        <dbReference type="ARBA" id="ARBA00004811"/>
    </source>
</evidence>
<dbReference type="EC" id="2.5.1.19" evidence="7"/>
<evidence type="ECO:0000256" key="5">
    <source>
        <dbReference type="ARBA" id="ARBA00023141"/>
    </source>
</evidence>
<dbReference type="HAMAP" id="MF_00210">
    <property type="entry name" value="EPSP_synth"/>
    <property type="match status" value="1"/>
</dbReference>
<comment type="subcellular location">
    <subcellularLocation>
        <location evidence="7">Cytoplasm</location>
    </subcellularLocation>
</comment>
<comment type="caution">
    <text evidence="9">The sequence shown here is derived from an EMBL/GenBank/DDBJ whole genome shotgun (WGS) entry which is preliminary data.</text>
</comment>
<evidence type="ECO:0000256" key="3">
    <source>
        <dbReference type="ARBA" id="ARBA00022605"/>
    </source>
</evidence>
<feature type="binding site" evidence="7">
    <location>
        <position position="161"/>
    </location>
    <ligand>
        <name>3-phosphoshikimate</name>
        <dbReference type="ChEBI" id="CHEBI:145989"/>
    </ligand>
</feature>
<keyword evidence="5 7" id="KW-0057">Aromatic amino acid biosynthesis</keyword>
<dbReference type="InterPro" id="IPR036968">
    <property type="entry name" value="Enolpyruvate_Tfrase_sf"/>
</dbReference>
<keyword evidence="4 7" id="KW-0808">Transferase</keyword>
<feature type="domain" description="Enolpyruvate transferase" evidence="8">
    <location>
        <begin position="6"/>
        <end position="422"/>
    </location>
</feature>
<dbReference type="PROSITE" id="PS00104">
    <property type="entry name" value="EPSP_SYNTHASE_1"/>
    <property type="match status" value="1"/>
</dbReference>
<dbReference type="InterPro" id="IPR001986">
    <property type="entry name" value="Enolpyruvate_Tfrase_dom"/>
</dbReference>
<evidence type="ECO:0000313" key="10">
    <source>
        <dbReference type="Proteomes" id="UP001484239"/>
    </source>
</evidence>
<dbReference type="EMBL" id="JBBHLI010000004">
    <property type="protein sequence ID" value="MEK9501179.1"/>
    <property type="molecule type" value="Genomic_DNA"/>
</dbReference>
<comment type="catalytic activity">
    <reaction evidence="6">
        <text>3-phosphoshikimate + phosphoenolpyruvate = 5-O-(1-carboxyvinyl)-3-phosphoshikimate + phosphate</text>
        <dbReference type="Rhea" id="RHEA:21256"/>
        <dbReference type="ChEBI" id="CHEBI:43474"/>
        <dbReference type="ChEBI" id="CHEBI:57701"/>
        <dbReference type="ChEBI" id="CHEBI:58702"/>
        <dbReference type="ChEBI" id="CHEBI:145989"/>
        <dbReference type="EC" id="2.5.1.19"/>
    </reaction>
    <physiologicalReaction direction="left-to-right" evidence="6">
        <dbReference type="Rhea" id="RHEA:21257"/>
    </physiologicalReaction>
</comment>
<comment type="caution">
    <text evidence="7">Lacks conserved residue(s) required for the propagation of feature annotation.</text>
</comment>
<feature type="active site" description="Proton acceptor" evidence="7">
    <location>
        <position position="316"/>
    </location>
</feature>
<keyword evidence="3 7" id="KW-0028">Amino-acid biosynthesis</keyword>
<keyword evidence="10" id="KW-1185">Reference proteome</keyword>
<dbReference type="InterPro" id="IPR023193">
    <property type="entry name" value="EPSP_synthase_CS"/>
</dbReference>
<dbReference type="PANTHER" id="PTHR21090:SF5">
    <property type="entry name" value="PENTAFUNCTIONAL AROM POLYPEPTIDE"/>
    <property type="match status" value="1"/>
</dbReference>
<sequence>MENRMIVRVPGDKSISQRALILATLAEGESRLRGVLPSADPRSTAAALRALGADIPPLPADGAEIRVQGRGLGGLTPPEAPLDLGNSGTGTRLLLGVLAAQSFSSVVDGDDSLRSRPMARVTDPLGAMGARFEWLGAHGRLPLRVLGGPIGGIEYDLPVASAQVKSALLLAGVAGRVPVGLTEPGVSRDHTERMLRGCGVSVITHVRDDAGRRVELRDPPTRLTPLDIDVPGDLSSAAFVLLAGLLGVAPSGVTVEGVGLNPTRNGVLPLFERMGARLEVEPAGEAAGEPVGRITARPGPLRSIAVDESDVTLAVDEIPSVAIAAVRAPGRTRIRGARELRVKETDRIRALVVNLRALGVEVEEVDDGLDVVGTDAPLSGTVDPFDDHRIAMVFGVLGAQPGNAIEVLDPGCVEVSFPGFWSLLQELRDG</sequence>
<organism evidence="9 10">
    <name type="scientific">Gaopeijia maritima</name>
    <dbReference type="NCBI Taxonomy" id="3119007"/>
    <lineage>
        <taxon>Bacteria</taxon>
        <taxon>Pseudomonadati</taxon>
        <taxon>Gemmatimonadota</taxon>
        <taxon>Longimicrobiia</taxon>
        <taxon>Gaopeijiales</taxon>
        <taxon>Gaopeijiaceae</taxon>
        <taxon>Gaopeijia</taxon>
    </lineage>
</organism>
<feature type="binding site" evidence="7">
    <location>
        <position position="389"/>
    </location>
    <ligand>
        <name>phosphoenolpyruvate</name>
        <dbReference type="ChEBI" id="CHEBI:58702"/>
    </ligand>
</feature>
<feature type="binding site" evidence="7">
    <location>
        <position position="163"/>
    </location>
    <ligand>
        <name>phosphoenolpyruvate</name>
        <dbReference type="ChEBI" id="CHEBI:58702"/>
    </ligand>
</feature>
<feature type="binding site" evidence="7">
    <location>
        <position position="163"/>
    </location>
    <ligand>
        <name>3-phosphoshikimate</name>
        <dbReference type="ChEBI" id="CHEBI:145989"/>
    </ligand>
</feature>
<dbReference type="InterPro" id="IPR006264">
    <property type="entry name" value="EPSP_synthase"/>
</dbReference>
<comment type="subunit">
    <text evidence="7">Monomer.</text>
</comment>
<evidence type="ECO:0000313" key="9">
    <source>
        <dbReference type="EMBL" id="MEK9501179.1"/>
    </source>
</evidence>
<dbReference type="SUPFAM" id="SSF55205">
    <property type="entry name" value="EPT/RTPC-like"/>
    <property type="match status" value="1"/>
</dbReference>
<keyword evidence="7" id="KW-0963">Cytoplasm</keyword>
<dbReference type="InterPro" id="IPR013792">
    <property type="entry name" value="RNA3'P_cycl/enolpyr_Trfase_a/b"/>
</dbReference>
<feature type="binding site" evidence="7">
    <location>
        <position position="316"/>
    </location>
    <ligand>
        <name>3-phosphoshikimate</name>
        <dbReference type="ChEBI" id="CHEBI:145989"/>
    </ligand>
</feature>
<name>A0ABU9E8X1_9BACT</name>
<dbReference type="PIRSF" id="PIRSF000505">
    <property type="entry name" value="EPSPS"/>
    <property type="match status" value="1"/>
</dbReference>
<feature type="binding site" evidence="7">
    <location>
        <position position="18"/>
    </location>
    <ligand>
        <name>3-phosphoshikimate</name>
        <dbReference type="ChEBI" id="CHEBI:145989"/>
    </ligand>
</feature>
<evidence type="ECO:0000256" key="7">
    <source>
        <dbReference type="HAMAP-Rule" id="MF_00210"/>
    </source>
</evidence>
<dbReference type="NCBIfam" id="TIGR01356">
    <property type="entry name" value="aroA"/>
    <property type="match status" value="1"/>
</dbReference>
<comment type="similarity">
    <text evidence="2 7">Belongs to the EPSP synthase family.</text>
</comment>
<reference evidence="9 10" key="1">
    <citation type="submission" date="2024-02" db="EMBL/GenBank/DDBJ databases">
        <title>A novel Gemmatimonadota bacterium.</title>
        <authorList>
            <person name="Du Z.-J."/>
            <person name="Ye Y.-Q."/>
        </authorList>
    </citation>
    <scope>NUCLEOTIDE SEQUENCE [LARGE SCALE GENOMIC DNA]</scope>
    <source>
        <strain evidence="9 10">DH-20</strain>
    </source>
</reference>
<evidence type="ECO:0000256" key="2">
    <source>
        <dbReference type="ARBA" id="ARBA00009948"/>
    </source>
</evidence>
<accession>A0ABU9E8X1</accession>
<proteinExistence type="inferred from homology"/>
<feature type="binding site" evidence="7">
    <location>
        <position position="13"/>
    </location>
    <ligand>
        <name>phosphoenolpyruvate</name>
        <dbReference type="ChEBI" id="CHEBI:58702"/>
    </ligand>
</feature>
<feature type="binding site" evidence="7">
    <location>
        <position position="343"/>
    </location>
    <ligand>
        <name>3-phosphoshikimate</name>
        <dbReference type="ChEBI" id="CHEBI:145989"/>
    </ligand>
</feature>
<dbReference type="Gene3D" id="3.65.10.10">
    <property type="entry name" value="Enolpyruvate transferase domain"/>
    <property type="match status" value="2"/>
</dbReference>
<dbReference type="PANTHER" id="PTHR21090">
    <property type="entry name" value="AROM/DEHYDROQUINATE SYNTHASE"/>
    <property type="match status" value="1"/>
</dbReference>
<feature type="binding site" evidence="7">
    <location>
        <position position="116"/>
    </location>
    <ligand>
        <name>phosphoenolpyruvate</name>
        <dbReference type="ChEBI" id="CHEBI:58702"/>
    </ligand>
</feature>
<feature type="binding site" evidence="7">
    <location>
        <position position="14"/>
    </location>
    <ligand>
        <name>3-phosphoshikimate</name>
        <dbReference type="ChEBI" id="CHEBI:145989"/>
    </ligand>
</feature>
<evidence type="ECO:0000256" key="6">
    <source>
        <dbReference type="ARBA" id="ARBA00044633"/>
    </source>
</evidence>
<dbReference type="PROSITE" id="PS00885">
    <property type="entry name" value="EPSP_SYNTHASE_2"/>
    <property type="match status" value="1"/>
</dbReference>
<evidence type="ECO:0000256" key="4">
    <source>
        <dbReference type="ARBA" id="ARBA00022679"/>
    </source>
</evidence>
<dbReference type="Proteomes" id="UP001484239">
    <property type="component" value="Unassembled WGS sequence"/>
</dbReference>